<dbReference type="NCBIfam" id="TIGR01573">
    <property type="entry name" value="cas2"/>
    <property type="match status" value="1"/>
</dbReference>
<keyword evidence="8 9" id="KW-0051">Antiviral defense</keyword>
<keyword evidence="5 9" id="KW-0255">Endonuclease</keyword>
<evidence type="ECO:0000313" key="11">
    <source>
        <dbReference type="Proteomes" id="UP001302222"/>
    </source>
</evidence>
<dbReference type="PANTHER" id="PTHR34405">
    <property type="entry name" value="CRISPR-ASSOCIATED ENDORIBONUCLEASE CAS2"/>
    <property type="match status" value="1"/>
</dbReference>
<accession>A0ABU5SPN5</accession>
<evidence type="ECO:0000256" key="2">
    <source>
        <dbReference type="ARBA" id="ARBA00009959"/>
    </source>
</evidence>
<keyword evidence="7 9" id="KW-0460">Magnesium</keyword>
<comment type="caution">
    <text evidence="10">The sequence shown here is derived from an EMBL/GenBank/DDBJ whole genome shotgun (WGS) entry which is preliminary data.</text>
</comment>
<evidence type="ECO:0000256" key="1">
    <source>
        <dbReference type="ARBA" id="ARBA00001946"/>
    </source>
</evidence>
<comment type="cofactor">
    <cofactor evidence="1 9">
        <name>Mg(2+)</name>
        <dbReference type="ChEBI" id="CHEBI:18420"/>
    </cofactor>
</comment>
<comment type="function">
    <text evidence="9">CRISPR (clustered regularly interspaced short palindromic repeat), is an adaptive immune system that provides protection against mobile genetic elements (viruses, transposable elements and conjugative plasmids). CRISPR clusters contain sequences complementary to antecedent mobile elements and target invading nucleic acids. CRISPR clusters are transcribed and processed into CRISPR RNA (crRNA). Functions as a ssRNA-specific endoribonuclease. Involved in the integration of spacer DNA into the CRISPR cassette.</text>
</comment>
<dbReference type="HAMAP" id="MF_01471">
    <property type="entry name" value="Cas2"/>
    <property type="match status" value="1"/>
</dbReference>
<dbReference type="RefSeq" id="WP_323689034.1">
    <property type="nucleotide sequence ID" value="NZ_JAYGIM010000016.1"/>
</dbReference>
<evidence type="ECO:0000256" key="5">
    <source>
        <dbReference type="ARBA" id="ARBA00022759"/>
    </source>
</evidence>
<dbReference type="EC" id="3.1.-.-" evidence="9"/>
<dbReference type="Pfam" id="PF09827">
    <property type="entry name" value="CRISPR_Cas2"/>
    <property type="match status" value="1"/>
</dbReference>
<dbReference type="InterPro" id="IPR019199">
    <property type="entry name" value="Virulence_VapD/CRISPR_Cas2"/>
</dbReference>
<keyword evidence="11" id="KW-1185">Reference proteome</keyword>
<proteinExistence type="inferred from homology"/>
<dbReference type="CDD" id="cd09725">
    <property type="entry name" value="Cas2_I_II_III"/>
    <property type="match status" value="1"/>
</dbReference>
<keyword evidence="6 9" id="KW-0378">Hydrolase</keyword>
<organism evidence="10 11">
    <name type="scientific">Arcicella lustrica</name>
    <dbReference type="NCBI Taxonomy" id="2984196"/>
    <lineage>
        <taxon>Bacteria</taxon>
        <taxon>Pseudomonadati</taxon>
        <taxon>Bacteroidota</taxon>
        <taxon>Cytophagia</taxon>
        <taxon>Cytophagales</taxon>
        <taxon>Flectobacillaceae</taxon>
        <taxon>Arcicella</taxon>
    </lineage>
</organism>
<evidence type="ECO:0000256" key="6">
    <source>
        <dbReference type="ARBA" id="ARBA00022801"/>
    </source>
</evidence>
<evidence type="ECO:0000256" key="7">
    <source>
        <dbReference type="ARBA" id="ARBA00022842"/>
    </source>
</evidence>
<comment type="similarity">
    <text evidence="2 9">Belongs to the CRISPR-associated endoribonuclease Cas2 protein family.</text>
</comment>
<feature type="binding site" evidence="9">
    <location>
        <position position="8"/>
    </location>
    <ligand>
        <name>Mg(2+)</name>
        <dbReference type="ChEBI" id="CHEBI:18420"/>
        <note>catalytic</note>
    </ligand>
</feature>
<reference evidence="10 11" key="1">
    <citation type="submission" date="2023-12" db="EMBL/GenBank/DDBJ databases">
        <title>Novel species of the genus Arcicella isolated from rivers.</title>
        <authorList>
            <person name="Lu H."/>
        </authorList>
    </citation>
    <scope>NUCLEOTIDE SEQUENCE [LARGE SCALE GENOMIC DNA]</scope>
    <source>
        <strain evidence="10 11">DC25W</strain>
    </source>
</reference>
<comment type="subunit">
    <text evidence="9">Homodimer, forms a heterotetramer with a Cas1 homodimer.</text>
</comment>
<name>A0ABU5SPN5_9BACT</name>
<dbReference type="EMBL" id="JAYGIM010000016">
    <property type="protein sequence ID" value="MEA5428904.1"/>
    <property type="molecule type" value="Genomic_DNA"/>
</dbReference>
<dbReference type="SUPFAM" id="SSF143430">
    <property type="entry name" value="TTP0101/SSO1404-like"/>
    <property type="match status" value="1"/>
</dbReference>
<keyword evidence="4 9" id="KW-0479">Metal-binding</keyword>
<evidence type="ECO:0000256" key="8">
    <source>
        <dbReference type="ARBA" id="ARBA00023118"/>
    </source>
</evidence>
<dbReference type="GO" id="GO:0004519">
    <property type="term" value="F:endonuclease activity"/>
    <property type="evidence" value="ECO:0007669"/>
    <property type="project" value="UniProtKB-KW"/>
</dbReference>
<evidence type="ECO:0000256" key="4">
    <source>
        <dbReference type="ARBA" id="ARBA00022723"/>
    </source>
</evidence>
<evidence type="ECO:0000256" key="3">
    <source>
        <dbReference type="ARBA" id="ARBA00022722"/>
    </source>
</evidence>
<evidence type="ECO:0000256" key="9">
    <source>
        <dbReference type="HAMAP-Rule" id="MF_01471"/>
    </source>
</evidence>
<evidence type="ECO:0000313" key="10">
    <source>
        <dbReference type="EMBL" id="MEA5428904.1"/>
    </source>
</evidence>
<dbReference type="PANTHER" id="PTHR34405:SF3">
    <property type="entry name" value="CRISPR-ASSOCIATED ENDORIBONUCLEASE CAS2 3"/>
    <property type="match status" value="1"/>
</dbReference>
<protein>
    <recommendedName>
        <fullName evidence="9">CRISPR-associated endoribonuclease Cas2</fullName>
        <ecNumber evidence="9">3.1.-.-</ecNumber>
    </recommendedName>
</protein>
<keyword evidence="3 9" id="KW-0540">Nuclease</keyword>
<gene>
    <name evidence="9 10" type="primary">cas2</name>
    <name evidence="10" type="ORF">VB798_20100</name>
</gene>
<dbReference type="Proteomes" id="UP001302222">
    <property type="component" value="Unassembled WGS sequence"/>
</dbReference>
<dbReference type="Gene3D" id="3.30.70.240">
    <property type="match status" value="1"/>
</dbReference>
<sequence length="96" mass="11128">MIAWVLYDIKNDKARTKVAKICKQSGLYRVQFSVFLGTIDRNMKDSLQLQIEDLIDEKTDSVYIFPMSKNELQETVLLGQAFDKKLVSDEVMAFFL</sequence>
<dbReference type="InterPro" id="IPR021127">
    <property type="entry name" value="CRISPR_associated_Cas2"/>
</dbReference>